<evidence type="ECO:0000313" key="2">
    <source>
        <dbReference type="Proteomes" id="UP000887421"/>
    </source>
</evidence>
<dbReference type="Proteomes" id="UP000887421">
    <property type="component" value="Chromosome"/>
</dbReference>
<gene>
    <name evidence="1" type="ORF">D16iCDA_18120</name>
</gene>
<protein>
    <submittedName>
        <fullName evidence="1">Uncharacterized protein</fullName>
    </submittedName>
</protein>
<organism evidence="1 2">
    <name type="scientific">Phytopseudomonas seleniipraecipitans</name>
    <dbReference type="NCBI Taxonomy" id="640205"/>
    <lineage>
        <taxon>Bacteria</taxon>
        <taxon>Pseudomonadati</taxon>
        <taxon>Pseudomonadota</taxon>
        <taxon>Gammaproteobacteria</taxon>
        <taxon>Pseudomonadales</taxon>
        <taxon>Pseudomonadaceae</taxon>
        <taxon>Phytopseudomonas</taxon>
    </lineage>
</organism>
<accession>A0ABY5J664</accession>
<dbReference type="EMBL" id="CP076114">
    <property type="protein sequence ID" value="UUD63573.1"/>
    <property type="molecule type" value="Genomic_DNA"/>
</dbReference>
<keyword evidence="2" id="KW-1185">Reference proteome</keyword>
<dbReference type="RefSeq" id="WP_164091000.1">
    <property type="nucleotide sequence ID" value="NZ_CP076114.1"/>
</dbReference>
<sequence>MNIKQASAFYYFDCIASEALPDVAMQSLLDGLESESLILLASETDKVMSTVGPLFELCLKELGLNDRTKEQHSIEAAKYYAAIFLSGEMDAETLGFKVGGVSNYESAPEILKEIYMNAVWHDECATEYGYSPGFMETRNECIKRITELAKLLCA</sequence>
<evidence type="ECO:0000313" key="1">
    <source>
        <dbReference type="EMBL" id="UUD63573.1"/>
    </source>
</evidence>
<name>A0ABY5J664_9GAMM</name>
<proteinExistence type="predicted"/>
<reference evidence="1" key="1">
    <citation type="submission" date="2021-05" db="EMBL/GenBank/DDBJ databases">
        <title>Complete genome sequence of Pseudomonas seleniipraecipitans strain D1-6.</title>
        <authorList>
            <person name="Lafi F."/>
            <person name="Eida A."/>
            <person name="Alam I."/>
            <person name="Hert H."/>
            <person name="Saad M."/>
        </authorList>
    </citation>
    <scope>NUCLEOTIDE SEQUENCE</scope>
    <source>
        <strain evidence="1">D1-6</strain>
    </source>
</reference>